<dbReference type="SUPFAM" id="SSF159888">
    <property type="entry name" value="YdhG-like"/>
    <property type="match status" value="1"/>
</dbReference>
<evidence type="ECO:0000259" key="1">
    <source>
        <dbReference type="Pfam" id="PF08818"/>
    </source>
</evidence>
<name>A0A094PT36_9ZZZZ</name>
<proteinExistence type="predicted"/>
<evidence type="ECO:0000313" key="2">
    <source>
        <dbReference type="EMBL" id="KGA12839.1"/>
    </source>
</evidence>
<sequence length="182" mass="20837">MATKDPSREAHFPAIEKKYGEKMKFWFAVMAKLEGKKYPEQIAHLRENYGFSQAHANALVMYSRGSKSAQRFNTPADYYKSISPAQAKTVRAIMKTIQSKFPKLELVIAWNQPMLRYGSKYVFGISATKGYLLIAPWSSDVLDDLRPKLEGYKVNKKTIQIPSDWQIDTKLLHQMVKATLAE</sequence>
<comment type="caution">
    <text evidence="2">The sequence shown here is derived from an EMBL/GenBank/DDBJ whole genome shotgun (WGS) entry which is preliminary data.</text>
</comment>
<accession>A0A094PT36</accession>
<dbReference type="Pfam" id="PF14117">
    <property type="entry name" value="DUF4287"/>
    <property type="match status" value="1"/>
</dbReference>
<dbReference type="InterPro" id="IPR025629">
    <property type="entry name" value="DUF4287"/>
</dbReference>
<dbReference type="InterPro" id="IPR014922">
    <property type="entry name" value="YdhG-like"/>
</dbReference>
<protein>
    <recommendedName>
        <fullName evidence="1">YdhG-like domain-containing protein</fullName>
    </recommendedName>
</protein>
<reference evidence="2" key="1">
    <citation type="submission" date="2014-05" db="EMBL/GenBank/DDBJ databases">
        <title>Key roles for freshwater Actinobacteria revealed by deep metagenomic sequencing.</title>
        <authorList>
            <person name="Ghai R."/>
            <person name="Mizuno C.M."/>
            <person name="Picazo A."/>
            <person name="Camacho A."/>
            <person name="Rodriguez-Valera F."/>
        </authorList>
    </citation>
    <scope>NUCLEOTIDE SEQUENCE</scope>
</reference>
<dbReference type="AlphaFoldDB" id="A0A094PT36"/>
<dbReference type="EMBL" id="JNSK01000190">
    <property type="protein sequence ID" value="KGA12839.1"/>
    <property type="molecule type" value="Genomic_DNA"/>
</dbReference>
<organism evidence="2">
    <name type="scientific">freshwater metagenome</name>
    <dbReference type="NCBI Taxonomy" id="449393"/>
    <lineage>
        <taxon>unclassified sequences</taxon>
        <taxon>metagenomes</taxon>
        <taxon>ecological metagenomes</taxon>
    </lineage>
</organism>
<feature type="domain" description="YdhG-like" evidence="1">
    <location>
        <begin position="88"/>
        <end position="179"/>
    </location>
</feature>
<gene>
    <name evidence="2" type="ORF">GM50_23565</name>
</gene>
<dbReference type="Gene3D" id="3.90.1150.200">
    <property type="match status" value="1"/>
</dbReference>
<dbReference type="Pfam" id="PF08818">
    <property type="entry name" value="DUF1801"/>
    <property type="match status" value="1"/>
</dbReference>